<reference evidence="3 4" key="1">
    <citation type="submission" date="2022-10" db="EMBL/GenBank/DDBJ databases">
        <title>Alteromonas sp. chi3 Genome sequencing.</title>
        <authorList>
            <person name="Park S."/>
        </authorList>
    </citation>
    <scope>NUCLEOTIDE SEQUENCE [LARGE SCALE GENOMIC DNA]</scope>
    <source>
        <strain evidence="4">chi3</strain>
    </source>
</reference>
<dbReference type="EMBL" id="JAQQXP010000001">
    <property type="protein sequence ID" value="MDC8830302.1"/>
    <property type="molecule type" value="Genomic_DNA"/>
</dbReference>
<evidence type="ECO:0000313" key="4">
    <source>
        <dbReference type="Proteomes" id="UP001218788"/>
    </source>
</evidence>
<proteinExistence type="predicted"/>
<accession>A0ABT5L381</accession>
<gene>
    <name evidence="3" type="ORF">OIK42_05940</name>
</gene>
<keyword evidence="4" id="KW-1185">Reference proteome</keyword>
<keyword evidence="1" id="KW-0732">Signal</keyword>
<dbReference type="InterPro" id="IPR025232">
    <property type="entry name" value="DUF4174"/>
</dbReference>
<comment type="caution">
    <text evidence="3">The sequence shown here is derived from an EMBL/GenBank/DDBJ whole genome shotgun (WGS) entry which is preliminary data.</text>
</comment>
<protein>
    <submittedName>
        <fullName evidence="3">DUF4174 domain-containing protein</fullName>
    </submittedName>
</protein>
<dbReference type="Proteomes" id="UP001218788">
    <property type="component" value="Unassembled WGS sequence"/>
</dbReference>
<dbReference type="Pfam" id="PF13778">
    <property type="entry name" value="DUF4174"/>
    <property type="match status" value="1"/>
</dbReference>
<evidence type="ECO:0000313" key="3">
    <source>
        <dbReference type="EMBL" id="MDC8830302.1"/>
    </source>
</evidence>
<feature type="domain" description="DUF4174" evidence="2">
    <location>
        <begin position="22"/>
        <end position="127"/>
    </location>
</feature>
<evidence type="ECO:0000259" key="2">
    <source>
        <dbReference type="Pfam" id="PF13778"/>
    </source>
</evidence>
<evidence type="ECO:0000256" key="1">
    <source>
        <dbReference type="ARBA" id="ARBA00022729"/>
    </source>
</evidence>
<name>A0ABT5L381_9ALTE</name>
<dbReference type="RefSeq" id="WP_273639057.1">
    <property type="nucleotide sequence ID" value="NZ_JAQQXP010000001.1"/>
</dbReference>
<sequence length="131" mass="14962">MKTFILIIFILLSIEAHAGIGQYQWQYRVVLAQAETEEQAQDWLKRAQTQQVALQERKLILQVVTPGTVLSYPESVKAMESGEINERLGRVSVLLIGLDGGNKGVYDTLDFDVVFQDIDQMPMRRAEMTRY</sequence>
<organism evidence="3 4">
    <name type="scientific">Alteromonas gilva</name>
    <dbReference type="NCBI Taxonomy" id="2987522"/>
    <lineage>
        <taxon>Bacteria</taxon>
        <taxon>Pseudomonadati</taxon>
        <taxon>Pseudomonadota</taxon>
        <taxon>Gammaproteobacteria</taxon>
        <taxon>Alteromonadales</taxon>
        <taxon>Alteromonadaceae</taxon>
        <taxon>Alteromonas/Salinimonas group</taxon>
        <taxon>Alteromonas</taxon>
    </lineage>
</organism>